<comment type="caution">
    <text evidence="1">The sequence shown here is derived from an EMBL/GenBank/DDBJ whole genome shotgun (WGS) entry which is preliminary data.</text>
</comment>
<protein>
    <submittedName>
        <fullName evidence="1">Uncharacterized protein</fullName>
    </submittedName>
</protein>
<proteinExistence type="predicted"/>
<dbReference type="Proteomes" id="UP000712600">
    <property type="component" value="Unassembled WGS sequence"/>
</dbReference>
<dbReference type="AlphaFoldDB" id="A0A8S9RWU7"/>
<organism evidence="1 2">
    <name type="scientific">Brassica cretica</name>
    <name type="common">Mustard</name>
    <dbReference type="NCBI Taxonomy" id="69181"/>
    <lineage>
        <taxon>Eukaryota</taxon>
        <taxon>Viridiplantae</taxon>
        <taxon>Streptophyta</taxon>
        <taxon>Embryophyta</taxon>
        <taxon>Tracheophyta</taxon>
        <taxon>Spermatophyta</taxon>
        <taxon>Magnoliopsida</taxon>
        <taxon>eudicotyledons</taxon>
        <taxon>Gunneridae</taxon>
        <taxon>Pentapetalae</taxon>
        <taxon>rosids</taxon>
        <taxon>malvids</taxon>
        <taxon>Brassicales</taxon>
        <taxon>Brassicaceae</taxon>
        <taxon>Brassiceae</taxon>
        <taxon>Brassica</taxon>
    </lineage>
</organism>
<gene>
    <name evidence="1" type="ORF">F2Q69_00029115</name>
</gene>
<name>A0A8S9RWU7_BRACR</name>
<evidence type="ECO:0000313" key="1">
    <source>
        <dbReference type="EMBL" id="KAF3584369.1"/>
    </source>
</evidence>
<dbReference type="EMBL" id="QGKX02000088">
    <property type="protein sequence ID" value="KAF3584369.1"/>
    <property type="molecule type" value="Genomic_DNA"/>
</dbReference>
<accession>A0A8S9RWU7</accession>
<reference evidence="1" key="1">
    <citation type="submission" date="2019-12" db="EMBL/GenBank/DDBJ databases">
        <title>Genome sequencing and annotation of Brassica cretica.</title>
        <authorList>
            <person name="Studholme D.J."/>
            <person name="Sarris P."/>
        </authorList>
    </citation>
    <scope>NUCLEOTIDE SEQUENCE</scope>
    <source>
        <strain evidence="1">PFS-109/04</strain>
        <tissue evidence="1">Leaf</tissue>
    </source>
</reference>
<evidence type="ECO:0000313" key="2">
    <source>
        <dbReference type="Proteomes" id="UP000712600"/>
    </source>
</evidence>
<sequence>MDFGRTSIDELTITLNDGSTEKLTYASLQIDGTPPEAGKFSLTIHTNEEVVLGESKGQLSNAINQIINEQGTAIPVKINSILNKVEETKLPLQDYLNPSRTCSNKSTIKIPKDDTKKSGLNLEYLILVCQNPFRGTISEHPHDHIKNLEDIMMDEYNRCKLFSFSLEGDTRKWLDQLRAGSLTCRKEIRSVFINHFFD</sequence>